<protein>
    <submittedName>
        <fullName evidence="4">TetR/AcrR family transcriptional regulator</fullName>
    </submittedName>
</protein>
<dbReference type="AlphaFoldDB" id="A0A845QTU8"/>
<dbReference type="Gene3D" id="1.10.357.10">
    <property type="entry name" value="Tetracycline Repressor, domain 2"/>
    <property type="match status" value="1"/>
</dbReference>
<evidence type="ECO:0000256" key="1">
    <source>
        <dbReference type="ARBA" id="ARBA00023125"/>
    </source>
</evidence>
<feature type="DNA-binding region" description="H-T-H motif" evidence="2">
    <location>
        <begin position="34"/>
        <end position="53"/>
    </location>
</feature>
<evidence type="ECO:0000313" key="5">
    <source>
        <dbReference type="Proteomes" id="UP000467132"/>
    </source>
</evidence>
<dbReference type="OrthoDB" id="9812484at2"/>
<dbReference type="InterPro" id="IPR001647">
    <property type="entry name" value="HTH_TetR"/>
</dbReference>
<dbReference type="SUPFAM" id="SSF46689">
    <property type="entry name" value="Homeodomain-like"/>
    <property type="match status" value="1"/>
</dbReference>
<dbReference type="EMBL" id="QXXA01000001">
    <property type="protein sequence ID" value="NBI05239.1"/>
    <property type="molecule type" value="Genomic_DNA"/>
</dbReference>
<accession>A0A845QTU8</accession>
<dbReference type="InterPro" id="IPR050624">
    <property type="entry name" value="HTH-type_Tx_Regulator"/>
</dbReference>
<evidence type="ECO:0000256" key="2">
    <source>
        <dbReference type="PROSITE-ProRule" id="PRU00335"/>
    </source>
</evidence>
<sequence>MATAFDDNEKELIRKELKKAAVECLVKYGVKKTTVDEIVQMVGISKGSFYNFYPAKEVLFFMVLEEYQKSIISKLINRLKELDNIGVDEFTDLIYGVYQEVRKSFIMNIIRNQEFEYFIKKLPKELIINHHSLDDTFTRELFSYIKIRDDINIDIVAASLRAIFMSMIYVEEIGEYVEEIGEKEFDEVLMILIRGVAKQLIEEDYNNE</sequence>
<dbReference type="InterPro" id="IPR009057">
    <property type="entry name" value="Homeodomain-like_sf"/>
</dbReference>
<dbReference type="PROSITE" id="PS50977">
    <property type="entry name" value="HTH_TETR_2"/>
    <property type="match status" value="1"/>
</dbReference>
<dbReference type="GO" id="GO:0003677">
    <property type="term" value="F:DNA binding"/>
    <property type="evidence" value="ECO:0007669"/>
    <property type="project" value="UniProtKB-UniRule"/>
</dbReference>
<dbReference type="PANTHER" id="PTHR43479">
    <property type="entry name" value="ACREF/ENVCD OPERON REPRESSOR-RELATED"/>
    <property type="match status" value="1"/>
</dbReference>
<dbReference type="Proteomes" id="UP000467132">
    <property type="component" value="Unassembled WGS sequence"/>
</dbReference>
<keyword evidence="1 2" id="KW-0238">DNA-binding</keyword>
<dbReference type="PANTHER" id="PTHR43479:SF11">
    <property type="entry name" value="ACREF_ENVCD OPERON REPRESSOR-RELATED"/>
    <property type="match status" value="1"/>
</dbReference>
<gene>
    <name evidence="4" type="ORF">D3Z33_00025</name>
</gene>
<organism evidence="4 5">
    <name type="scientific">Senegalia massiliensis</name>
    <dbReference type="NCBI Taxonomy" id="1720316"/>
    <lineage>
        <taxon>Bacteria</taxon>
        <taxon>Bacillati</taxon>
        <taxon>Bacillota</taxon>
        <taxon>Clostridia</taxon>
        <taxon>Eubacteriales</taxon>
        <taxon>Clostridiaceae</taxon>
        <taxon>Senegalia</taxon>
    </lineage>
</organism>
<dbReference type="RefSeq" id="WP_160195759.1">
    <property type="nucleotide sequence ID" value="NZ_QXXA01000001.1"/>
</dbReference>
<name>A0A845QTU8_9CLOT</name>
<proteinExistence type="predicted"/>
<feature type="domain" description="HTH tetR-type" evidence="3">
    <location>
        <begin position="11"/>
        <end position="71"/>
    </location>
</feature>
<reference evidence="4 5" key="1">
    <citation type="submission" date="2018-08" db="EMBL/GenBank/DDBJ databases">
        <title>Murine metabolic-syndrome-specific gut microbial biobank.</title>
        <authorList>
            <person name="Liu C."/>
        </authorList>
    </citation>
    <scope>NUCLEOTIDE SEQUENCE [LARGE SCALE GENOMIC DNA]</scope>
    <source>
        <strain evidence="4 5">583</strain>
    </source>
</reference>
<evidence type="ECO:0000313" key="4">
    <source>
        <dbReference type="EMBL" id="NBI05239.1"/>
    </source>
</evidence>
<evidence type="ECO:0000259" key="3">
    <source>
        <dbReference type="PROSITE" id="PS50977"/>
    </source>
</evidence>
<comment type="caution">
    <text evidence="4">The sequence shown here is derived from an EMBL/GenBank/DDBJ whole genome shotgun (WGS) entry which is preliminary data.</text>
</comment>
<keyword evidence="5" id="KW-1185">Reference proteome</keyword>
<dbReference type="Pfam" id="PF00440">
    <property type="entry name" value="TetR_N"/>
    <property type="match status" value="1"/>
</dbReference>